<gene>
    <name evidence="3" type="ORF">N476_12760</name>
</gene>
<dbReference type="PATRIC" id="fig|1365251.3.peg.1757"/>
<accession>A0A161Y6Q9</accession>
<name>A0A161Y6Q9_9GAMM</name>
<evidence type="ECO:0000313" key="4">
    <source>
        <dbReference type="Proteomes" id="UP000076503"/>
    </source>
</evidence>
<dbReference type="PANTHER" id="PTHR31088">
    <property type="entry name" value="MEMBRANE-ASSOCIATED PROTEIN VIPP1, CHLOROPLASTIC"/>
    <property type="match status" value="1"/>
</dbReference>
<feature type="coiled-coil region" evidence="2">
    <location>
        <begin position="97"/>
        <end position="124"/>
    </location>
</feature>
<dbReference type="AlphaFoldDB" id="A0A161Y6Q9"/>
<organism evidence="3 4">
    <name type="scientific">Pseudoalteromonas luteoviolacea H33</name>
    <dbReference type="NCBI Taxonomy" id="1365251"/>
    <lineage>
        <taxon>Bacteria</taxon>
        <taxon>Pseudomonadati</taxon>
        <taxon>Pseudomonadota</taxon>
        <taxon>Gammaproteobacteria</taxon>
        <taxon>Alteromonadales</taxon>
        <taxon>Pseudoalteromonadaceae</taxon>
        <taxon>Pseudoalteromonas</taxon>
    </lineage>
</organism>
<dbReference type="GO" id="GO:0005829">
    <property type="term" value="C:cytosol"/>
    <property type="evidence" value="ECO:0007669"/>
    <property type="project" value="TreeGrafter"/>
</dbReference>
<dbReference type="Proteomes" id="UP000076503">
    <property type="component" value="Unassembled WGS sequence"/>
</dbReference>
<sequence>MALINRIEDLIKSEFNTLLGDACSSERCSPNINNASARIQALIIQLKTEASSARKQVVNYESAIANWYEKAQYALEKGREDLAKAALNEKYNCQNKLSSLRTHLENLSQALNKMEQEYIALQSVQQSDTQYESHSHSIKEECLSARLKLKKALHGPAMQDLASHISEWERKITSTESSHGHSFTSQAHKTIDELNRLIQHENVTSMMQSLKQKVAAVSSSKPLSQ</sequence>
<dbReference type="GO" id="GO:0009271">
    <property type="term" value="P:phage shock"/>
    <property type="evidence" value="ECO:0007669"/>
    <property type="project" value="TreeGrafter"/>
</dbReference>
<proteinExistence type="inferred from homology"/>
<protein>
    <submittedName>
        <fullName evidence="3">Uncharacterized protein</fullName>
    </submittedName>
</protein>
<comment type="similarity">
    <text evidence="1">Belongs to the PspA/Vipp/IM30 family.</text>
</comment>
<evidence type="ECO:0000256" key="2">
    <source>
        <dbReference type="SAM" id="Coils"/>
    </source>
</evidence>
<evidence type="ECO:0000256" key="1">
    <source>
        <dbReference type="ARBA" id="ARBA00043985"/>
    </source>
</evidence>
<dbReference type="Pfam" id="PF04012">
    <property type="entry name" value="PspA_IM30"/>
    <property type="match status" value="1"/>
</dbReference>
<dbReference type="InterPro" id="IPR007157">
    <property type="entry name" value="PspA_VIPP1"/>
</dbReference>
<dbReference type="PANTHER" id="PTHR31088:SF6">
    <property type="entry name" value="PHAGE SHOCK PROTEIN A"/>
    <property type="match status" value="1"/>
</dbReference>
<reference evidence="3 4" key="1">
    <citation type="submission" date="2013-07" db="EMBL/GenBank/DDBJ databases">
        <title>Comparative Genomic and Metabolomic Analysis of Twelve Strains of Pseudoalteromonas luteoviolacea.</title>
        <authorList>
            <person name="Vynne N.G."/>
            <person name="Mansson M."/>
            <person name="Gram L."/>
        </authorList>
    </citation>
    <scope>NUCLEOTIDE SEQUENCE [LARGE SCALE GENOMIC DNA]</scope>
    <source>
        <strain evidence="3 4">H33</strain>
    </source>
</reference>
<evidence type="ECO:0000313" key="3">
    <source>
        <dbReference type="EMBL" id="KZN51255.1"/>
    </source>
</evidence>
<comment type="caution">
    <text evidence="3">The sequence shown here is derived from an EMBL/GenBank/DDBJ whole genome shotgun (WGS) entry which is preliminary data.</text>
</comment>
<dbReference type="EMBL" id="AUXZ01000068">
    <property type="protein sequence ID" value="KZN51255.1"/>
    <property type="molecule type" value="Genomic_DNA"/>
</dbReference>
<keyword evidence="2" id="KW-0175">Coiled coil</keyword>
<dbReference type="RefSeq" id="WP_063361322.1">
    <property type="nucleotide sequence ID" value="NZ_AUXZ01000068.1"/>
</dbReference>
<dbReference type="OrthoDB" id="9779630at2"/>